<name>A0ABV2D6Q3_9HYPH</name>
<reference evidence="2 3" key="1">
    <citation type="submission" date="2024-06" db="EMBL/GenBank/DDBJ databases">
        <authorList>
            <person name="Kim D.-U."/>
        </authorList>
    </citation>
    <scope>NUCLEOTIDE SEQUENCE [LARGE SCALE GENOMIC DNA]</scope>
    <source>
        <strain evidence="2 3">KACC15460</strain>
    </source>
</reference>
<proteinExistence type="predicted"/>
<comment type="caution">
    <text evidence="2">The sequence shown here is derived from an EMBL/GenBank/DDBJ whole genome shotgun (WGS) entry which is preliminary data.</text>
</comment>
<organism evidence="2 3">
    <name type="scientific">Mesorhizobium shangrilense</name>
    <dbReference type="NCBI Taxonomy" id="460060"/>
    <lineage>
        <taxon>Bacteria</taxon>
        <taxon>Pseudomonadati</taxon>
        <taxon>Pseudomonadota</taxon>
        <taxon>Alphaproteobacteria</taxon>
        <taxon>Hyphomicrobiales</taxon>
        <taxon>Phyllobacteriaceae</taxon>
        <taxon>Mesorhizobium</taxon>
    </lineage>
</organism>
<sequence>MAKEINPRTGEELHPEKVEGIAFQINENSVNDKGPRKVLPAEPPLQKSGDGTRSEKVEGKAFQVNESSIDNPKPADTPPPRRE</sequence>
<evidence type="ECO:0000256" key="1">
    <source>
        <dbReference type="SAM" id="MobiDB-lite"/>
    </source>
</evidence>
<feature type="region of interest" description="Disordered" evidence="1">
    <location>
        <begin position="1"/>
        <end position="83"/>
    </location>
</feature>
<feature type="compositionally biased region" description="Basic and acidic residues" evidence="1">
    <location>
        <begin position="1"/>
        <end position="19"/>
    </location>
</feature>
<dbReference type="Proteomes" id="UP001548832">
    <property type="component" value="Unassembled WGS sequence"/>
</dbReference>
<dbReference type="EMBL" id="JBEWSZ010000001">
    <property type="protein sequence ID" value="MET2825473.1"/>
    <property type="molecule type" value="Genomic_DNA"/>
</dbReference>
<protein>
    <submittedName>
        <fullName evidence="2">Uncharacterized protein</fullName>
    </submittedName>
</protein>
<keyword evidence="3" id="KW-1185">Reference proteome</keyword>
<evidence type="ECO:0000313" key="2">
    <source>
        <dbReference type="EMBL" id="MET2825473.1"/>
    </source>
</evidence>
<gene>
    <name evidence="2" type="ORF">ABVQ20_00620</name>
</gene>
<evidence type="ECO:0000313" key="3">
    <source>
        <dbReference type="Proteomes" id="UP001548832"/>
    </source>
</evidence>
<accession>A0ABV2D6Q3</accession>
<feature type="compositionally biased region" description="Basic and acidic residues" evidence="1">
    <location>
        <begin position="50"/>
        <end position="59"/>
    </location>
</feature>
<dbReference type="RefSeq" id="WP_354457567.1">
    <property type="nucleotide sequence ID" value="NZ_JBEWSZ010000001.1"/>
</dbReference>